<dbReference type="AlphaFoldDB" id="A0A080YVL9"/>
<comment type="caution">
    <text evidence="1">The sequence shown here is derived from an EMBL/GenBank/DDBJ whole genome shotgun (WGS) entry which is preliminary data.</text>
</comment>
<accession>A0A080YVL9</accession>
<gene>
    <name evidence="1" type="ORF">F444_23195</name>
</gene>
<proteinExistence type="predicted"/>
<reference evidence="1 2" key="1">
    <citation type="submission" date="2013-11" db="EMBL/GenBank/DDBJ databases">
        <title>The Genome Sequence of Phytophthora parasitica P1976.</title>
        <authorList>
            <consortium name="The Broad Institute Genomics Platform"/>
            <person name="Russ C."/>
            <person name="Tyler B."/>
            <person name="Panabieres F."/>
            <person name="Shan W."/>
            <person name="Tripathy S."/>
            <person name="Grunwald N."/>
            <person name="Machado M."/>
            <person name="Johnson C.S."/>
            <person name="Walker B."/>
            <person name="Young S."/>
            <person name="Zeng Q."/>
            <person name="Gargeya S."/>
            <person name="Fitzgerald M."/>
            <person name="Haas B."/>
            <person name="Abouelleil A."/>
            <person name="Allen A.W."/>
            <person name="Alvarado L."/>
            <person name="Arachchi H.M."/>
            <person name="Berlin A.M."/>
            <person name="Chapman S.B."/>
            <person name="Gainer-Dewar J."/>
            <person name="Goldberg J."/>
            <person name="Griggs A."/>
            <person name="Gujja S."/>
            <person name="Hansen M."/>
            <person name="Howarth C."/>
            <person name="Imamovic A."/>
            <person name="Ireland A."/>
            <person name="Larimer J."/>
            <person name="McCowan C."/>
            <person name="Murphy C."/>
            <person name="Pearson M."/>
            <person name="Poon T.W."/>
            <person name="Priest M."/>
            <person name="Roberts A."/>
            <person name="Saif S."/>
            <person name="Shea T."/>
            <person name="Sisk P."/>
            <person name="Sykes S."/>
            <person name="Wortman J."/>
            <person name="Nusbaum C."/>
            <person name="Birren B."/>
        </authorList>
    </citation>
    <scope>NUCLEOTIDE SEQUENCE [LARGE SCALE GENOMIC DNA]</scope>
    <source>
        <strain evidence="1 2">P1976</strain>
    </source>
</reference>
<protein>
    <submittedName>
        <fullName evidence="1">Uncharacterized protein</fullName>
    </submittedName>
</protein>
<organism evidence="1 2">
    <name type="scientific">Phytophthora nicotianae P1976</name>
    <dbReference type="NCBI Taxonomy" id="1317066"/>
    <lineage>
        <taxon>Eukaryota</taxon>
        <taxon>Sar</taxon>
        <taxon>Stramenopiles</taxon>
        <taxon>Oomycota</taxon>
        <taxon>Peronosporomycetes</taxon>
        <taxon>Peronosporales</taxon>
        <taxon>Peronosporaceae</taxon>
        <taxon>Phytophthora</taxon>
    </lineage>
</organism>
<evidence type="ECO:0000313" key="1">
    <source>
        <dbReference type="EMBL" id="ETO58430.1"/>
    </source>
</evidence>
<evidence type="ECO:0000313" key="2">
    <source>
        <dbReference type="Proteomes" id="UP000028582"/>
    </source>
</evidence>
<dbReference type="Proteomes" id="UP000028582">
    <property type="component" value="Unassembled WGS sequence"/>
</dbReference>
<name>A0A080YVL9_PHYNI</name>
<feature type="non-terminal residue" evidence="1">
    <location>
        <position position="49"/>
    </location>
</feature>
<sequence>MSNYTLKFIRSCSTEADIEDFIDIQKRRLKVKNQLERCKVCSPNGNQHK</sequence>
<dbReference type="EMBL" id="ANJA01005211">
    <property type="protein sequence ID" value="ETO58430.1"/>
    <property type="molecule type" value="Genomic_DNA"/>
</dbReference>